<gene>
    <name evidence="10" type="ORF">WICMUC_000136</name>
</gene>
<dbReference type="InterPro" id="IPR039143">
    <property type="entry name" value="GNPNAT1-like"/>
</dbReference>
<protein>
    <recommendedName>
        <fullName evidence="7 8">Glucosamine 6-phosphate N-acetyltransferase</fullName>
        <ecNumber evidence="3 8">2.3.1.4</ecNumber>
    </recommendedName>
</protein>
<evidence type="ECO:0000313" key="11">
    <source>
        <dbReference type="Proteomes" id="UP000769528"/>
    </source>
</evidence>
<proteinExistence type="inferred from homology"/>
<dbReference type="Gene3D" id="3.40.630.30">
    <property type="match status" value="1"/>
</dbReference>
<evidence type="ECO:0000256" key="2">
    <source>
        <dbReference type="ARBA" id="ARBA00006048"/>
    </source>
</evidence>
<accession>A0A9P8Q050</accession>
<dbReference type="EC" id="2.3.1.4" evidence="3 8"/>
<keyword evidence="11" id="KW-1185">Reference proteome</keyword>
<dbReference type="OrthoDB" id="10039976at2759"/>
<keyword evidence="4 8" id="KW-0808">Transferase</keyword>
<evidence type="ECO:0000256" key="7">
    <source>
        <dbReference type="ARBA" id="ARBA00069869"/>
    </source>
</evidence>
<feature type="domain" description="N-acetyltransferase" evidence="9">
    <location>
        <begin position="7"/>
        <end position="160"/>
    </location>
</feature>
<dbReference type="GO" id="GO:0004343">
    <property type="term" value="F:glucosamine 6-phosphate N-acetyltransferase activity"/>
    <property type="evidence" value="ECO:0007669"/>
    <property type="project" value="UniProtKB-UniRule"/>
</dbReference>
<evidence type="ECO:0000256" key="4">
    <source>
        <dbReference type="ARBA" id="ARBA00022679"/>
    </source>
</evidence>
<evidence type="ECO:0000256" key="8">
    <source>
        <dbReference type="RuleBase" id="RU365086"/>
    </source>
</evidence>
<dbReference type="Pfam" id="PF00583">
    <property type="entry name" value="Acetyltransf_1"/>
    <property type="match status" value="1"/>
</dbReference>
<evidence type="ECO:0000256" key="5">
    <source>
        <dbReference type="ARBA" id="ARBA00023315"/>
    </source>
</evidence>
<reference evidence="10" key="1">
    <citation type="journal article" date="2021" name="Open Biol.">
        <title>Shared evolutionary footprints suggest mitochondrial oxidative damage underlies multiple complex I losses in fungi.</title>
        <authorList>
            <person name="Schikora-Tamarit M.A."/>
            <person name="Marcet-Houben M."/>
            <person name="Nosek J."/>
            <person name="Gabaldon T."/>
        </authorList>
    </citation>
    <scope>NUCLEOTIDE SEQUENCE</scope>
    <source>
        <strain evidence="10">CBS6341</strain>
    </source>
</reference>
<dbReference type="PANTHER" id="PTHR13355">
    <property type="entry name" value="GLUCOSAMINE 6-PHOSPHATE N-ACETYLTRANSFERASE"/>
    <property type="match status" value="1"/>
</dbReference>
<evidence type="ECO:0000256" key="6">
    <source>
        <dbReference type="ARBA" id="ARBA00048964"/>
    </source>
</evidence>
<dbReference type="Proteomes" id="UP000769528">
    <property type="component" value="Unassembled WGS sequence"/>
</dbReference>
<dbReference type="AlphaFoldDB" id="A0A9P8Q050"/>
<dbReference type="FunFam" id="3.40.630.30:FF:000136">
    <property type="entry name" value="Glucosamine 6-phosphate N-acetyltransferase"/>
    <property type="match status" value="1"/>
</dbReference>
<evidence type="ECO:0000313" key="10">
    <source>
        <dbReference type="EMBL" id="KAH3680785.1"/>
    </source>
</evidence>
<dbReference type="PROSITE" id="PS51186">
    <property type="entry name" value="GNAT"/>
    <property type="match status" value="1"/>
</dbReference>
<dbReference type="SUPFAM" id="SSF55729">
    <property type="entry name" value="Acyl-CoA N-acyltransferases (Nat)"/>
    <property type="match status" value="1"/>
</dbReference>
<comment type="similarity">
    <text evidence="2 8">Belongs to the acetyltransferase family. GNA1 subfamily.</text>
</comment>
<comment type="pathway">
    <text evidence="1 8">Nucleotide-sugar biosynthesis; UDP-N-acetyl-alpha-D-glucosamine biosynthesis; N-acetyl-alpha-D-glucosamine 1-phosphate from alpha-D-glucosamine 6-phosphate (route I): step 1/2.</text>
</comment>
<evidence type="ECO:0000256" key="3">
    <source>
        <dbReference type="ARBA" id="ARBA00012703"/>
    </source>
</evidence>
<comment type="caution">
    <text evidence="10">The sequence shown here is derived from an EMBL/GenBank/DDBJ whole genome shotgun (WGS) entry which is preliminary data.</text>
</comment>
<sequence length="160" mass="18071">MSLPKGYTIRRLQPSDYSKGVLKTLESLTTVGSISEPDFHKLVSHWNTVKDISGKYNIYNPLVILDESEVIVATGMIFIEEKIIHGLGLVGHIEDISVLSSQQGKKLGKFLIDELTRIGKEYGCYKIILDCDRKNVGFYEKCGYHEAGVEMQIRFESNKL</sequence>
<dbReference type="PANTHER" id="PTHR13355:SF11">
    <property type="entry name" value="GLUCOSAMINE 6-PHOSPHATE N-ACETYLTRANSFERASE"/>
    <property type="match status" value="1"/>
</dbReference>
<organism evidence="10 11">
    <name type="scientific">Wickerhamomyces mucosus</name>
    <dbReference type="NCBI Taxonomy" id="1378264"/>
    <lineage>
        <taxon>Eukaryota</taxon>
        <taxon>Fungi</taxon>
        <taxon>Dikarya</taxon>
        <taxon>Ascomycota</taxon>
        <taxon>Saccharomycotina</taxon>
        <taxon>Saccharomycetes</taxon>
        <taxon>Phaffomycetales</taxon>
        <taxon>Wickerhamomycetaceae</taxon>
        <taxon>Wickerhamomyces</taxon>
    </lineage>
</organism>
<dbReference type="InterPro" id="IPR000182">
    <property type="entry name" value="GNAT_dom"/>
</dbReference>
<comment type="catalytic activity">
    <reaction evidence="6 8">
        <text>D-glucosamine 6-phosphate + acetyl-CoA = N-acetyl-D-glucosamine 6-phosphate + CoA + H(+)</text>
        <dbReference type="Rhea" id="RHEA:10292"/>
        <dbReference type="ChEBI" id="CHEBI:15378"/>
        <dbReference type="ChEBI" id="CHEBI:57287"/>
        <dbReference type="ChEBI" id="CHEBI:57288"/>
        <dbReference type="ChEBI" id="CHEBI:57513"/>
        <dbReference type="ChEBI" id="CHEBI:58725"/>
        <dbReference type="EC" id="2.3.1.4"/>
    </reaction>
</comment>
<dbReference type="GO" id="GO:0006048">
    <property type="term" value="P:UDP-N-acetylglucosamine biosynthetic process"/>
    <property type="evidence" value="ECO:0007669"/>
    <property type="project" value="UniProtKB-UniRule"/>
</dbReference>
<reference evidence="10" key="2">
    <citation type="submission" date="2021-01" db="EMBL/GenBank/DDBJ databases">
        <authorList>
            <person name="Schikora-Tamarit M.A."/>
        </authorList>
    </citation>
    <scope>NUCLEOTIDE SEQUENCE</scope>
    <source>
        <strain evidence="10">CBS6341</strain>
    </source>
</reference>
<dbReference type="EMBL" id="JAEUBF010000039">
    <property type="protein sequence ID" value="KAH3680785.1"/>
    <property type="molecule type" value="Genomic_DNA"/>
</dbReference>
<name>A0A9P8Q050_9ASCO</name>
<evidence type="ECO:0000256" key="1">
    <source>
        <dbReference type="ARBA" id="ARBA00004832"/>
    </source>
</evidence>
<dbReference type="CDD" id="cd04301">
    <property type="entry name" value="NAT_SF"/>
    <property type="match status" value="1"/>
</dbReference>
<evidence type="ECO:0000259" key="9">
    <source>
        <dbReference type="PROSITE" id="PS51186"/>
    </source>
</evidence>
<dbReference type="InterPro" id="IPR016181">
    <property type="entry name" value="Acyl_CoA_acyltransferase"/>
</dbReference>
<keyword evidence="5 8" id="KW-0012">Acyltransferase</keyword>